<dbReference type="PROSITE" id="PS51748">
    <property type="entry name" value="HEXOKINASE_2"/>
    <property type="match status" value="1"/>
</dbReference>
<protein>
    <recommendedName>
        <fullName evidence="12">Phosphotransferase</fullName>
        <ecNumber evidence="12">2.7.1.-</ecNumber>
    </recommendedName>
</protein>
<accession>A0A820EHD5</accession>
<dbReference type="PANTHER" id="PTHR19443:SF16">
    <property type="entry name" value="HEXOKINASE TYPE 1-RELATED"/>
    <property type="match status" value="1"/>
</dbReference>
<comment type="similarity">
    <text evidence="3 12">Belongs to the hexokinase family.</text>
</comment>
<dbReference type="InterPro" id="IPR022672">
    <property type="entry name" value="Hexokinase_N"/>
</dbReference>
<keyword evidence="6 12" id="KW-0418">Kinase</keyword>
<dbReference type="GO" id="GO:0005829">
    <property type="term" value="C:cytosol"/>
    <property type="evidence" value="ECO:0007669"/>
    <property type="project" value="TreeGrafter"/>
</dbReference>
<comment type="pathway">
    <text evidence="2">Carbohydrate metabolism; hexose metabolism.</text>
</comment>
<dbReference type="Pfam" id="PF03727">
    <property type="entry name" value="Hexokinase_2"/>
    <property type="match status" value="1"/>
</dbReference>
<evidence type="ECO:0000256" key="12">
    <source>
        <dbReference type="RuleBase" id="RU362007"/>
    </source>
</evidence>
<dbReference type="FunFam" id="3.40.367.20:FF:000005">
    <property type="entry name" value="Phosphotransferase"/>
    <property type="match status" value="1"/>
</dbReference>
<dbReference type="GO" id="GO:0001678">
    <property type="term" value="P:intracellular glucose homeostasis"/>
    <property type="evidence" value="ECO:0007669"/>
    <property type="project" value="InterPro"/>
</dbReference>
<dbReference type="AlphaFoldDB" id="A0A820EHD5"/>
<comment type="catalytic activity">
    <reaction evidence="9">
        <text>a D-hexose + ATP = a D-hexose 6-phosphate + ADP + H(+)</text>
        <dbReference type="Rhea" id="RHEA:22740"/>
        <dbReference type="ChEBI" id="CHEBI:4194"/>
        <dbReference type="ChEBI" id="CHEBI:15378"/>
        <dbReference type="ChEBI" id="CHEBI:30616"/>
        <dbReference type="ChEBI" id="CHEBI:229467"/>
        <dbReference type="ChEBI" id="CHEBI:456216"/>
        <dbReference type="EC" id="2.7.1.1"/>
    </reaction>
    <physiologicalReaction direction="left-to-right" evidence="9">
        <dbReference type="Rhea" id="RHEA:22741"/>
    </physiologicalReaction>
</comment>
<dbReference type="Proteomes" id="UP000663881">
    <property type="component" value="Unassembled WGS sequence"/>
</dbReference>
<evidence type="ECO:0000256" key="1">
    <source>
        <dbReference type="ARBA" id="ARBA00004888"/>
    </source>
</evidence>
<evidence type="ECO:0000256" key="10">
    <source>
        <dbReference type="ARBA" id="ARBA00047905"/>
    </source>
</evidence>
<keyword evidence="4 12" id="KW-0808">Transferase</keyword>
<evidence type="ECO:0000256" key="4">
    <source>
        <dbReference type="ARBA" id="ARBA00022679"/>
    </source>
</evidence>
<dbReference type="PANTHER" id="PTHR19443">
    <property type="entry name" value="HEXOKINASE"/>
    <property type="match status" value="1"/>
</dbReference>
<dbReference type="GO" id="GO:0008865">
    <property type="term" value="F:fructokinase activity"/>
    <property type="evidence" value="ECO:0007669"/>
    <property type="project" value="TreeGrafter"/>
</dbReference>
<dbReference type="Pfam" id="PF00349">
    <property type="entry name" value="Hexokinase_1"/>
    <property type="match status" value="1"/>
</dbReference>
<dbReference type="GO" id="GO:0005739">
    <property type="term" value="C:mitochondrion"/>
    <property type="evidence" value="ECO:0007669"/>
    <property type="project" value="TreeGrafter"/>
</dbReference>
<dbReference type="SUPFAM" id="SSF53067">
    <property type="entry name" value="Actin-like ATPase domain"/>
    <property type="match status" value="2"/>
</dbReference>
<evidence type="ECO:0000256" key="9">
    <source>
        <dbReference type="ARBA" id="ARBA00044613"/>
    </source>
</evidence>
<dbReference type="InterPro" id="IPR043129">
    <property type="entry name" value="ATPase_NBD"/>
</dbReference>
<dbReference type="GO" id="GO:0006006">
    <property type="term" value="P:glucose metabolic process"/>
    <property type="evidence" value="ECO:0007669"/>
    <property type="project" value="TreeGrafter"/>
</dbReference>
<keyword evidence="7 12" id="KW-0067">ATP-binding</keyword>
<feature type="domain" description="Hexokinase N-terminal" evidence="13">
    <location>
        <begin position="1"/>
        <end position="63"/>
    </location>
</feature>
<dbReference type="PRINTS" id="PR00475">
    <property type="entry name" value="HEXOKINASE"/>
</dbReference>
<evidence type="ECO:0000256" key="6">
    <source>
        <dbReference type="ARBA" id="ARBA00022777"/>
    </source>
</evidence>
<comment type="catalytic activity">
    <reaction evidence="11">
        <text>D-glucose + ATP = D-glucose 6-phosphate + ADP + H(+)</text>
        <dbReference type="Rhea" id="RHEA:17825"/>
        <dbReference type="ChEBI" id="CHEBI:4167"/>
        <dbReference type="ChEBI" id="CHEBI:15378"/>
        <dbReference type="ChEBI" id="CHEBI:30616"/>
        <dbReference type="ChEBI" id="CHEBI:61548"/>
        <dbReference type="ChEBI" id="CHEBI:456216"/>
        <dbReference type="EC" id="2.7.1.1"/>
    </reaction>
    <physiologicalReaction direction="left-to-right" evidence="11">
        <dbReference type="Rhea" id="RHEA:17826"/>
    </physiologicalReaction>
</comment>
<feature type="domain" description="Hexokinase C-terminal" evidence="14">
    <location>
        <begin position="71"/>
        <end position="313"/>
    </location>
</feature>
<feature type="non-terminal residue" evidence="15">
    <location>
        <position position="1"/>
    </location>
</feature>
<evidence type="ECO:0000256" key="7">
    <source>
        <dbReference type="ARBA" id="ARBA00022840"/>
    </source>
</evidence>
<dbReference type="EC" id="2.7.1.-" evidence="12"/>
<dbReference type="Gene3D" id="3.40.367.20">
    <property type="match status" value="1"/>
</dbReference>
<evidence type="ECO:0000259" key="14">
    <source>
        <dbReference type="Pfam" id="PF03727"/>
    </source>
</evidence>
<organism evidence="15 16">
    <name type="scientific">Adineta steineri</name>
    <dbReference type="NCBI Taxonomy" id="433720"/>
    <lineage>
        <taxon>Eukaryota</taxon>
        <taxon>Metazoa</taxon>
        <taxon>Spiralia</taxon>
        <taxon>Gnathifera</taxon>
        <taxon>Rotifera</taxon>
        <taxon>Eurotatoria</taxon>
        <taxon>Bdelloidea</taxon>
        <taxon>Adinetida</taxon>
        <taxon>Adinetidae</taxon>
        <taxon>Adineta</taxon>
    </lineage>
</organism>
<dbReference type="GO" id="GO:0005524">
    <property type="term" value="F:ATP binding"/>
    <property type="evidence" value="ECO:0007669"/>
    <property type="project" value="UniProtKB-UniRule"/>
</dbReference>
<dbReference type="Gene3D" id="3.30.420.40">
    <property type="match status" value="1"/>
</dbReference>
<evidence type="ECO:0000256" key="8">
    <source>
        <dbReference type="ARBA" id="ARBA00023152"/>
    </source>
</evidence>
<dbReference type="GO" id="GO:0004340">
    <property type="term" value="F:glucokinase activity"/>
    <property type="evidence" value="ECO:0007669"/>
    <property type="project" value="TreeGrafter"/>
</dbReference>
<evidence type="ECO:0000313" key="16">
    <source>
        <dbReference type="Proteomes" id="UP000663881"/>
    </source>
</evidence>
<dbReference type="GO" id="GO:0005536">
    <property type="term" value="F:D-glucose binding"/>
    <property type="evidence" value="ECO:0007669"/>
    <property type="project" value="InterPro"/>
</dbReference>
<keyword evidence="5 12" id="KW-0547">Nucleotide-binding</keyword>
<dbReference type="GO" id="GO:0006096">
    <property type="term" value="P:glycolytic process"/>
    <property type="evidence" value="ECO:0007669"/>
    <property type="project" value="UniProtKB-UniPathway"/>
</dbReference>
<gene>
    <name evidence="15" type="ORF">OKA104_LOCUS43355</name>
</gene>
<sequence length="331" mass="36822">FPCKQTSLREATLVSWTKGFSCTSVVGNDVVLMLQQAIDRRKGLKIQVVALVNDTVGTLMACSSIYRDCKAGVILGTGTNACYFENLDNVPKWTGVRDNIHKQVIINTEWGALGRHGCLDFIRTDIDRELDESSLTPHQQVFEKMISALYLGEIVRLIIVDLVQRSILFPGRMQKSPSIRPDYNIFLILRGSFYAKHVSDIENDTTEDLSITTTILTSIGIHDPSYDDCYIIREVCKTVSLRAAKLAAAAVAVLINRLNMSSVTVAIDGTLFRHHQQFKHNLTRTLGRLVPRTHRLVLSEDGSSKGSALVAAVDRRLKTAPMTYDKTNLPS</sequence>
<proteinExistence type="inferred from homology"/>
<keyword evidence="8 12" id="KW-0324">Glycolysis</keyword>
<comment type="caution">
    <text evidence="15">The sequence shown here is derived from an EMBL/GenBank/DDBJ whole genome shotgun (WGS) entry which is preliminary data.</text>
</comment>
<reference evidence="15" key="1">
    <citation type="submission" date="2021-02" db="EMBL/GenBank/DDBJ databases">
        <authorList>
            <person name="Nowell W R."/>
        </authorList>
    </citation>
    <scope>NUCLEOTIDE SEQUENCE</scope>
</reference>
<dbReference type="InterPro" id="IPR001312">
    <property type="entry name" value="Hexokinase"/>
</dbReference>
<dbReference type="InterPro" id="IPR022673">
    <property type="entry name" value="Hexokinase_C"/>
</dbReference>
<evidence type="ECO:0000313" key="15">
    <source>
        <dbReference type="EMBL" id="CAF4246330.1"/>
    </source>
</evidence>
<evidence type="ECO:0000256" key="11">
    <source>
        <dbReference type="ARBA" id="ARBA00048160"/>
    </source>
</evidence>
<comment type="catalytic activity">
    <reaction evidence="10">
        <text>D-fructose + ATP = D-fructose 6-phosphate + ADP + H(+)</text>
        <dbReference type="Rhea" id="RHEA:16125"/>
        <dbReference type="ChEBI" id="CHEBI:15378"/>
        <dbReference type="ChEBI" id="CHEBI:30616"/>
        <dbReference type="ChEBI" id="CHEBI:37721"/>
        <dbReference type="ChEBI" id="CHEBI:61527"/>
        <dbReference type="ChEBI" id="CHEBI:456216"/>
        <dbReference type="EC" id="2.7.1.1"/>
    </reaction>
    <physiologicalReaction direction="left-to-right" evidence="10">
        <dbReference type="Rhea" id="RHEA:16126"/>
    </physiologicalReaction>
</comment>
<name>A0A820EHD5_9BILA</name>
<evidence type="ECO:0000256" key="5">
    <source>
        <dbReference type="ARBA" id="ARBA00022741"/>
    </source>
</evidence>
<comment type="pathway">
    <text evidence="1">Carbohydrate degradation; glycolysis; D-glyceraldehyde 3-phosphate and glycerone phosphate from D-glucose: step 1/4.</text>
</comment>
<evidence type="ECO:0000256" key="2">
    <source>
        <dbReference type="ARBA" id="ARBA00005028"/>
    </source>
</evidence>
<dbReference type="UniPathway" id="UPA00242"/>
<evidence type="ECO:0000256" key="3">
    <source>
        <dbReference type="ARBA" id="ARBA00009225"/>
    </source>
</evidence>
<dbReference type="UniPathway" id="UPA00109">
    <property type="reaction ID" value="UER00180"/>
</dbReference>
<dbReference type="EMBL" id="CAJOAY010012069">
    <property type="protein sequence ID" value="CAF4246330.1"/>
    <property type="molecule type" value="Genomic_DNA"/>
</dbReference>
<evidence type="ECO:0000259" key="13">
    <source>
        <dbReference type="Pfam" id="PF00349"/>
    </source>
</evidence>